<keyword evidence="7" id="KW-0807">Transducer</keyword>
<dbReference type="GO" id="GO:0003924">
    <property type="term" value="F:GTPase activity"/>
    <property type="evidence" value="ECO:0007669"/>
    <property type="project" value="InterPro"/>
</dbReference>
<gene>
    <name evidence="11" type="ORF">D9756_005169</name>
</gene>
<dbReference type="CDD" id="cd00066">
    <property type="entry name" value="G-alpha"/>
    <property type="match status" value="1"/>
</dbReference>
<dbReference type="GO" id="GO:0005834">
    <property type="term" value="C:heterotrimeric G-protein complex"/>
    <property type="evidence" value="ECO:0007669"/>
    <property type="project" value="TreeGrafter"/>
</dbReference>
<dbReference type="FunFam" id="3.40.50.300:FF:003800">
    <property type="entry name" value="Guanine nucleotide-binding protein G(k) subunit alpha"/>
    <property type="match status" value="1"/>
</dbReference>
<keyword evidence="1" id="KW-0519">Myristate</keyword>
<protein>
    <submittedName>
        <fullName evidence="11">Uncharacterized protein</fullName>
    </submittedName>
</protein>
<evidence type="ECO:0000256" key="7">
    <source>
        <dbReference type="ARBA" id="ARBA00023224"/>
    </source>
</evidence>
<accession>A0A8H5G9Y4</accession>
<feature type="binding site" evidence="9">
    <location>
        <position position="335"/>
    </location>
    <ligand>
        <name>GTP</name>
        <dbReference type="ChEBI" id="CHEBI:37565"/>
    </ligand>
</feature>
<dbReference type="GO" id="GO:0005525">
    <property type="term" value="F:GTP binding"/>
    <property type="evidence" value="ECO:0007669"/>
    <property type="project" value="UniProtKB-KW"/>
</dbReference>
<dbReference type="AlphaFoldDB" id="A0A8H5G9Y4"/>
<evidence type="ECO:0000256" key="2">
    <source>
        <dbReference type="ARBA" id="ARBA00022723"/>
    </source>
</evidence>
<dbReference type="GO" id="GO:0007189">
    <property type="term" value="P:adenylate cyclase-activating G protein-coupled receptor signaling pathway"/>
    <property type="evidence" value="ECO:0007669"/>
    <property type="project" value="TreeGrafter"/>
</dbReference>
<dbReference type="GO" id="GO:0005737">
    <property type="term" value="C:cytoplasm"/>
    <property type="evidence" value="ECO:0007669"/>
    <property type="project" value="TreeGrafter"/>
</dbReference>
<dbReference type="InterPro" id="IPR027417">
    <property type="entry name" value="P-loop_NTPase"/>
</dbReference>
<keyword evidence="4 10" id="KW-0460">Magnesium</keyword>
<dbReference type="PANTHER" id="PTHR10218:SF369">
    <property type="entry name" value="GUANINE NUCLEOTIDE-BINDING PROTEIN ALPHA-2 SUBUNIT"/>
    <property type="match status" value="1"/>
</dbReference>
<name>A0A8H5G9Y4_9AGAR</name>
<dbReference type="GO" id="GO:0046872">
    <property type="term" value="F:metal ion binding"/>
    <property type="evidence" value="ECO:0007669"/>
    <property type="project" value="UniProtKB-KW"/>
</dbReference>
<dbReference type="Gene3D" id="1.10.400.10">
    <property type="entry name" value="GI Alpha 1, domain 2-like"/>
    <property type="match status" value="1"/>
</dbReference>
<feature type="binding site" evidence="9">
    <location>
        <begin position="179"/>
        <end position="185"/>
    </location>
    <ligand>
        <name>GTP</name>
        <dbReference type="ChEBI" id="CHEBI:37565"/>
    </ligand>
</feature>
<dbReference type="SMART" id="SM00275">
    <property type="entry name" value="G_alpha"/>
    <property type="match status" value="1"/>
</dbReference>
<keyword evidence="3 9" id="KW-0547">Nucleotide-binding</keyword>
<feature type="binding site" evidence="9">
    <location>
        <begin position="154"/>
        <end position="155"/>
    </location>
    <ligand>
        <name>GTP</name>
        <dbReference type="ChEBI" id="CHEBI:37565"/>
    </ligand>
</feature>
<dbReference type="OrthoDB" id="5817230at2759"/>
<keyword evidence="2 10" id="KW-0479">Metal-binding</keyword>
<feature type="binding site" evidence="9">
    <location>
        <begin position="204"/>
        <end position="208"/>
    </location>
    <ligand>
        <name>GTP</name>
        <dbReference type="ChEBI" id="CHEBI:37565"/>
    </ligand>
</feature>
<dbReference type="EMBL" id="JAACJO010000003">
    <property type="protein sequence ID" value="KAF5360956.1"/>
    <property type="molecule type" value="Genomic_DNA"/>
</dbReference>
<evidence type="ECO:0000256" key="1">
    <source>
        <dbReference type="ARBA" id="ARBA00022707"/>
    </source>
</evidence>
<dbReference type="Proteomes" id="UP000559027">
    <property type="component" value="Unassembled WGS sequence"/>
</dbReference>
<comment type="caution">
    <text evidence="11">The sequence shown here is derived from an EMBL/GenBank/DDBJ whole genome shotgun (WGS) entry which is preliminary data.</text>
</comment>
<evidence type="ECO:0000313" key="12">
    <source>
        <dbReference type="Proteomes" id="UP000559027"/>
    </source>
</evidence>
<sequence>MGISVSKRDKQHILEQERNAKRWFLERKLFREKCQILLLGTADSGKTTTLKQMKIIYGGSFTNDELLEYTSSIYRNVAESAHTIVVYMKRNGVECKEFRNRLRMDRILEFTTGSYSYSDPHISTAFADAIHHFVRDPIVSELLEDRTNRFYLIDSAEYFLSDILRISAPGYIPTESDVLRVRQKTVGITETDVTVKDIPIHFIDVSGQRTERRKWLQCFDQISSIIFCVGLSDYDRLYISEDSSQDPMIESLALFKSITESHWFYHTPVMLFLNKVDLFRTKLPKVPLTNTFEDYTGGNDVQKAISFILSKFRQTSKTQRDFSQSQPLYTHVTNAIDSENMQTTLKLYDHYDRVFFPSEEAPTVMLL</sequence>
<dbReference type="PANTHER" id="PTHR10218">
    <property type="entry name" value="GTP-BINDING PROTEIN ALPHA SUBUNIT"/>
    <property type="match status" value="1"/>
</dbReference>
<feature type="binding site" evidence="9">
    <location>
        <begin position="274"/>
        <end position="277"/>
    </location>
    <ligand>
        <name>GTP</name>
        <dbReference type="ChEBI" id="CHEBI:37565"/>
    </ligand>
</feature>
<evidence type="ECO:0000256" key="9">
    <source>
        <dbReference type="PIRSR" id="PIRSR601019-1"/>
    </source>
</evidence>
<dbReference type="PRINTS" id="PR00318">
    <property type="entry name" value="GPROTEINA"/>
</dbReference>
<dbReference type="PROSITE" id="PS51882">
    <property type="entry name" value="G_ALPHA"/>
    <property type="match status" value="1"/>
</dbReference>
<evidence type="ECO:0000256" key="6">
    <source>
        <dbReference type="ARBA" id="ARBA00023139"/>
    </source>
</evidence>
<dbReference type="GO" id="GO:0031683">
    <property type="term" value="F:G-protein beta/gamma-subunit complex binding"/>
    <property type="evidence" value="ECO:0007669"/>
    <property type="project" value="InterPro"/>
</dbReference>
<evidence type="ECO:0000256" key="3">
    <source>
        <dbReference type="ARBA" id="ARBA00022741"/>
    </source>
</evidence>
<evidence type="ECO:0000256" key="4">
    <source>
        <dbReference type="ARBA" id="ARBA00022842"/>
    </source>
</evidence>
<evidence type="ECO:0000256" key="10">
    <source>
        <dbReference type="PIRSR" id="PIRSR601019-2"/>
    </source>
</evidence>
<dbReference type="InterPro" id="IPR011025">
    <property type="entry name" value="GproteinA_insert"/>
</dbReference>
<keyword evidence="12" id="KW-1185">Reference proteome</keyword>
<proteinExistence type="predicted"/>
<feature type="binding site" evidence="10">
    <location>
        <position position="185"/>
    </location>
    <ligand>
        <name>Mg(2+)</name>
        <dbReference type="ChEBI" id="CHEBI:18420"/>
    </ligand>
</feature>
<feature type="binding site" evidence="10">
    <location>
        <position position="47"/>
    </location>
    <ligand>
        <name>Mg(2+)</name>
        <dbReference type="ChEBI" id="CHEBI:18420"/>
    </ligand>
</feature>
<dbReference type="SUPFAM" id="SSF47895">
    <property type="entry name" value="Transducin (alpha subunit), insertion domain"/>
    <property type="match status" value="1"/>
</dbReference>
<evidence type="ECO:0000313" key="11">
    <source>
        <dbReference type="EMBL" id="KAF5360956.1"/>
    </source>
</evidence>
<dbReference type="GO" id="GO:0001664">
    <property type="term" value="F:G protein-coupled receptor binding"/>
    <property type="evidence" value="ECO:0007669"/>
    <property type="project" value="TreeGrafter"/>
</dbReference>
<keyword evidence="6" id="KW-0564">Palmitate</keyword>
<evidence type="ECO:0000256" key="5">
    <source>
        <dbReference type="ARBA" id="ARBA00023134"/>
    </source>
</evidence>
<keyword evidence="5 9" id="KW-0342">GTP-binding</keyword>
<keyword evidence="8" id="KW-0449">Lipoprotein</keyword>
<dbReference type="InterPro" id="IPR001019">
    <property type="entry name" value="Gprotein_alpha_su"/>
</dbReference>
<organism evidence="11 12">
    <name type="scientific">Leucocoprinus leucothites</name>
    <dbReference type="NCBI Taxonomy" id="201217"/>
    <lineage>
        <taxon>Eukaryota</taxon>
        <taxon>Fungi</taxon>
        <taxon>Dikarya</taxon>
        <taxon>Basidiomycota</taxon>
        <taxon>Agaricomycotina</taxon>
        <taxon>Agaricomycetes</taxon>
        <taxon>Agaricomycetidae</taxon>
        <taxon>Agaricales</taxon>
        <taxon>Agaricineae</taxon>
        <taxon>Agaricaceae</taxon>
        <taxon>Leucocoprinus</taxon>
    </lineage>
</organism>
<dbReference type="Gene3D" id="3.40.50.300">
    <property type="entry name" value="P-loop containing nucleotide triphosphate hydrolases"/>
    <property type="match status" value="1"/>
</dbReference>
<evidence type="ECO:0000256" key="8">
    <source>
        <dbReference type="ARBA" id="ARBA00023288"/>
    </source>
</evidence>
<dbReference type="Pfam" id="PF00503">
    <property type="entry name" value="G-alpha"/>
    <property type="match status" value="1"/>
</dbReference>
<reference evidence="11 12" key="1">
    <citation type="journal article" date="2020" name="ISME J.">
        <title>Uncovering the hidden diversity of litter-decomposition mechanisms in mushroom-forming fungi.</title>
        <authorList>
            <person name="Floudas D."/>
            <person name="Bentzer J."/>
            <person name="Ahren D."/>
            <person name="Johansson T."/>
            <person name="Persson P."/>
            <person name="Tunlid A."/>
        </authorList>
    </citation>
    <scope>NUCLEOTIDE SEQUENCE [LARGE SCALE GENOMIC DNA]</scope>
    <source>
        <strain evidence="11 12">CBS 146.42</strain>
    </source>
</reference>
<dbReference type="SUPFAM" id="SSF52540">
    <property type="entry name" value="P-loop containing nucleoside triphosphate hydrolases"/>
    <property type="match status" value="1"/>
</dbReference>